<gene>
    <name evidence="2" type="ORF">MYCTH_2112936</name>
</gene>
<evidence type="ECO:0000313" key="2">
    <source>
        <dbReference type="EMBL" id="AEO60941.1"/>
    </source>
</evidence>
<dbReference type="HOGENOM" id="CLU_1497236_0_0_1"/>
<dbReference type="VEuPathDB" id="FungiDB:MYCTH_2112936"/>
<dbReference type="Proteomes" id="UP000007322">
    <property type="component" value="Chromosome 6"/>
</dbReference>
<reference evidence="2 3" key="1">
    <citation type="journal article" date="2011" name="Nat. Biotechnol.">
        <title>Comparative genomic analysis of the thermophilic biomass-degrading fungi Myceliophthora thermophila and Thielavia terrestris.</title>
        <authorList>
            <person name="Berka R.M."/>
            <person name="Grigoriev I.V."/>
            <person name="Otillar R."/>
            <person name="Salamov A."/>
            <person name="Grimwood J."/>
            <person name="Reid I."/>
            <person name="Ishmael N."/>
            <person name="John T."/>
            <person name="Darmond C."/>
            <person name="Moisan M.-C."/>
            <person name="Henrissat B."/>
            <person name="Coutinho P.M."/>
            <person name="Lombard V."/>
            <person name="Natvig D.O."/>
            <person name="Lindquist E."/>
            <person name="Schmutz J."/>
            <person name="Lucas S."/>
            <person name="Harris P."/>
            <person name="Powlowski J."/>
            <person name="Bellemare A."/>
            <person name="Taylor D."/>
            <person name="Butler G."/>
            <person name="de Vries R.P."/>
            <person name="Allijn I.E."/>
            <person name="van den Brink J."/>
            <person name="Ushinsky S."/>
            <person name="Storms R."/>
            <person name="Powell A.J."/>
            <person name="Paulsen I.T."/>
            <person name="Elbourne L.D.H."/>
            <person name="Baker S.E."/>
            <person name="Magnuson J."/>
            <person name="LaBoissiere S."/>
            <person name="Clutterbuck A.J."/>
            <person name="Martinez D."/>
            <person name="Wogulis M."/>
            <person name="de Leon A.L."/>
            <person name="Rey M.W."/>
            <person name="Tsang A."/>
        </authorList>
    </citation>
    <scope>NUCLEOTIDE SEQUENCE [LARGE SCALE GENOMIC DNA]</scope>
    <source>
        <strain evidence="3">ATCC 42464 / BCRC 31852 / DSM 1799</strain>
    </source>
</reference>
<dbReference type="RefSeq" id="XP_003666186.1">
    <property type="nucleotide sequence ID" value="XM_003666138.1"/>
</dbReference>
<feature type="compositionally biased region" description="Polar residues" evidence="1">
    <location>
        <begin position="25"/>
        <end position="48"/>
    </location>
</feature>
<proteinExistence type="predicted"/>
<feature type="compositionally biased region" description="Polar residues" evidence="1">
    <location>
        <begin position="69"/>
        <end position="78"/>
    </location>
</feature>
<dbReference type="EMBL" id="CP003007">
    <property type="protein sequence ID" value="AEO60941.1"/>
    <property type="molecule type" value="Genomic_DNA"/>
</dbReference>
<dbReference type="GeneID" id="11514323"/>
<evidence type="ECO:0000256" key="1">
    <source>
        <dbReference type="SAM" id="MobiDB-lite"/>
    </source>
</evidence>
<feature type="region of interest" description="Disordered" evidence="1">
    <location>
        <begin position="1"/>
        <end position="104"/>
    </location>
</feature>
<dbReference type="AlphaFoldDB" id="G2QLW1"/>
<dbReference type="InParanoid" id="G2QLW1"/>
<protein>
    <submittedName>
        <fullName evidence="2">Uncharacterized protein</fullName>
    </submittedName>
</protein>
<dbReference type="KEGG" id="mtm:MYCTH_2112936"/>
<evidence type="ECO:0000313" key="3">
    <source>
        <dbReference type="Proteomes" id="UP000007322"/>
    </source>
</evidence>
<organism evidence="2 3">
    <name type="scientific">Thermothelomyces thermophilus (strain ATCC 42464 / BCRC 31852 / DSM 1799)</name>
    <name type="common">Sporotrichum thermophile</name>
    <dbReference type="NCBI Taxonomy" id="573729"/>
    <lineage>
        <taxon>Eukaryota</taxon>
        <taxon>Fungi</taxon>
        <taxon>Dikarya</taxon>
        <taxon>Ascomycota</taxon>
        <taxon>Pezizomycotina</taxon>
        <taxon>Sordariomycetes</taxon>
        <taxon>Sordariomycetidae</taxon>
        <taxon>Sordariales</taxon>
        <taxon>Chaetomiaceae</taxon>
        <taxon>Thermothelomyces</taxon>
    </lineage>
</organism>
<name>G2QLW1_THET4</name>
<dbReference type="OrthoDB" id="2013972at2759"/>
<feature type="compositionally biased region" description="Pro residues" evidence="1">
    <location>
        <begin position="1"/>
        <end position="10"/>
    </location>
</feature>
<accession>G2QLW1</accession>
<keyword evidence="3" id="KW-1185">Reference proteome</keyword>
<sequence length="180" mass="19770">MSESGSPPPDFESKRLNENAAADTTIETPRASVSTCRYKSSSPVQSAPGSDRKPHPNAVLRDVDDHHQQNLGNPSSMMAPSGEPDDVHDKSESVPADDFETTSARPISVTSSVYAHTIENGRRYQHFRNGCYPIPNNEEELNREDMKHAMMLELCDGALFYTPIGDNVHKILDVGTGTDK</sequence>